<dbReference type="EMBL" id="JBAFSM010000032">
    <property type="protein sequence ID" value="MEG3438625.1"/>
    <property type="molecule type" value="Genomic_DNA"/>
</dbReference>
<feature type="domain" description="Glycosyl transferase family 1" evidence="2">
    <location>
        <begin position="180"/>
        <end position="327"/>
    </location>
</feature>
<dbReference type="PANTHER" id="PTHR46401">
    <property type="entry name" value="GLYCOSYLTRANSFERASE WBBK-RELATED"/>
    <property type="match status" value="1"/>
</dbReference>
<feature type="domain" description="Glycosyltransferase subfamily 4-like N-terminal" evidence="3">
    <location>
        <begin position="18"/>
        <end position="169"/>
    </location>
</feature>
<dbReference type="CDD" id="cd03809">
    <property type="entry name" value="GT4_MtfB-like"/>
    <property type="match status" value="1"/>
</dbReference>
<keyword evidence="5" id="KW-1185">Reference proteome</keyword>
<dbReference type="GO" id="GO:0009103">
    <property type="term" value="P:lipopolysaccharide biosynthetic process"/>
    <property type="evidence" value="ECO:0007669"/>
    <property type="project" value="TreeGrafter"/>
</dbReference>
<proteinExistence type="predicted"/>
<sequence>MNSPLLINLSFLGTKDTGLTTYAKNLVPSLQSLDPLLLTSNSVANARVHPTPANLTQENGTRGNLRRLLWTQTELPRLYREQNSSLIFSPIPEAPIFRDCRSVVTVHDLIPLRFPKLSPLTLYNRYYIPLALQRAEHIIANSEATARDVHEFFQIYLDKITVVYCGYDRANFRPLNLPVSPYFLYIGRYDPHKNLSRLLQAFAAIPDDYQLYLVGKFDPRFTPSLQQQAEELGISPRVKFVDYVPYEELPILLNQALALVYPSLWEGFGLPVLEAIACGTPVITSNLSSLPEVAGEAAIYVDPYKVSEISEAMRQIAGNSAVRSNLRDLGLQRASQFGREKAGEEVIEVLQRFL</sequence>
<comment type="caution">
    <text evidence="4">The sequence shown here is derived from an EMBL/GenBank/DDBJ whole genome shotgun (WGS) entry which is preliminary data.</text>
</comment>
<name>A0AAW9QTN0_9CHRO</name>
<dbReference type="Pfam" id="PF13439">
    <property type="entry name" value="Glyco_transf_4"/>
    <property type="match status" value="1"/>
</dbReference>
<protein>
    <submittedName>
        <fullName evidence="4">Glycosyltransferase family 1 protein</fullName>
    </submittedName>
</protein>
<dbReference type="InterPro" id="IPR001296">
    <property type="entry name" value="Glyco_trans_1"/>
</dbReference>
<organism evidence="4 5">
    <name type="scientific">Pannus brasiliensis CCIBt3594</name>
    <dbReference type="NCBI Taxonomy" id="1427578"/>
    <lineage>
        <taxon>Bacteria</taxon>
        <taxon>Bacillati</taxon>
        <taxon>Cyanobacteriota</taxon>
        <taxon>Cyanophyceae</taxon>
        <taxon>Oscillatoriophycideae</taxon>
        <taxon>Chroococcales</taxon>
        <taxon>Microcystaceae</taxon>
        <taxon>Pannus</taxon>
    </lineage>
</organism>
<dbReference type="SUPFAM" id="SSF53756">
    <property type="entry name" value="UDP-Glycosyltransferase/glycogen phosphorylase"/>
    <property type="match status" value="1"/>
</dbReference>
<dbReference type="GO" id="GO:0016757">
    <property type="term" value="F:glycosyltransferase activity"/>
    <property type="evidence" value="ECO:0007669"/>
    <property type="project" value="InterPro"/>
</dbReference>
<dbReference type="FunFam" id="3.40.50.2000:FF:000119">
    <property type="entry name" value="Glycosyl transferase group 1"/>
    <property type="match status" value="1"/>
</dbReference>
<dbReference type="AlphaFoldDB" id="A0AAW9QTN0"/>
<dbReference type="Pfam" id="PF00534">
    <property type="entry name" value="Glycos_transf_1"/>
    <property type="match status" value="1"/>
</dbReference>
<dbReference type="RefSeq" id="WP_332866107.1">
    <property type="nucleotide sequence ID" value="NZ_JBAFSM010000032.1"/>
</dbReference>
<dbReference type="Gene3D" id="3.40.50.2000">
    <property type="entry name" value="Glycogen Phosphorylase B"/>
    <property type="match status" value="2"/>
</dbReference>
<accession>A0AAW9QTN0</accession>
<dbReference type="PANTHER" id="PTHR46401:SF2">
    <property type="entry name" value="GLYCOSYLTRANSFERASE WBBK-RELATED"/>
    <property type="match status" value="1"/>
</dbReference>
<evidence type="ECO:0000313" key="4">
    <source>
        <dbReference type="EMBL" id="MEG3438625.1"/>
    </source>
</evidence>
<evidence type="ECO:0000259" key="2">
    <source>
        <dbReference type="Pfam" id="PF00534"/>
    </source>
</evidence>
<reference evidence="4 5" key="1">
    <citation type="submission" date="2024-01" db="EMBL/GenBank/DDBJ databases">
        <title>Genomic insights into the taxonomy and metabolism of the cyanobacterium Pannus brasiliensis CCIBt3594.</title>
        <authorList>
            <person name="Machado M."/>
            <person name="Botero N.B."/>
            <person name="Andreote A.P.D."/>
            <person name="Feitosa A.M.T."/>
            <person name="Popin R."/>
            <person name="Sivonen K."/>
            <person name="Fiore M.F."/>
        </authorList>
    </citation>
    <scope>NUCLEOTIDE SEQUENCE [LARGE SCALE GENOMIC DNA]</scope>
    <source>
        <strain evidence="4 5">CCIBt3594</strain>
    </source>
</reference>
<gene>
    <name evidence="4" type="ORF">V0288_15945</name>
</gene>
<evidence type="ECO:0000259" key="3">
    <source>
        <dbReference type="Pfam" id="PF13439"/>
    </source>
</evidence>
<dbReference type="Proteomes" id="UP001328733">
    <property type="component" value="Unassembled WGS sequence"/>
</dbReference>
<keyword evidence="1" id="KW-0808">Transferase</keyword>
<evidence type="ECO:0000256" key="1">
    <source>
        <dbReference type="ARBA" id="ARBA00022679"/>
    </source>
</evidence>
<evidence type="ECO:0000313" key="5">
    <source>
        <dbReference type="Proteomes" id="UP001328733"/>
    </source>
</evidence>
<dbReference type="InterPro" id="IPR028098">
    <property type="entry name" value="Glyco_trans_4-like_N"/>
</dbReference>